<dbReference type="GO" id="GO:0006354">
    <property type="term" value="P:DNA-templated transcription elongation"/>
    <property type="evidence" value="ECO:0007669"/>
    <property type="project" value="InterPro"/>
</dbReference>
<feature type="domain" description="NusG-like N-terminal" evidence="4">
    <location>
        <begin position="55"/>
        <end position="156"/>
    </location>
</feature>
<dbReference type="SUPFAM" id="SSF82679">
    <property type="entry name" value="N-utilization substance G protein NusG, N-terminal domain"/>
    <property type="match status" value="1"/>
</dbReference>
<accession>A0A1C3WN14</accession>
<dbReference type="GO" id="GO:0031564">
    <property type="term" value="P:transcription antitermination"/>
    <property type="evidence" value="ECO:0007669"/>
    <property type="project" value="UniProtKB-KW"/>
</dbReference>
<dbReference type="RefSeq" id="WP_092575169.1">
    <property type="nucleotide sequence ID" value="NZ_FMAF01000013.1"/>
</dbReference>
<dbReference type="InterPro" id="IPR036735">
    <property type="entry name" value="NGN_dom_sf"/>
</dbReference>
<protein>
    <submittedName>
        <fullName evidence="5">Transcriptional antiterminator NusG</fullName>
    </submittedName>
</protein>
<dbReference type="Pfam" id="PF02357">
    <property type="entry name" value="NusG"/>
    <property type="match status" value="1"/>
</dbReference>
<dbReference type="SMART" id="SM00738">
    <property type="entry name" value="NGN"/>
    <property type="match status" value="1"/>
</dbReference>
<dbReference type="Proteomes" id="UP000199205">
    <property type="component" value="Unassembled WGS sequence"/>
</dbReference>
<sequence>MMHNVKTYAACRTVDTTLYDASQFDAVLDRVVARKRIKATMLSMASESHPSFASKAAWFAIQTPDNRELVVKKLLDDEKIVTAFPMVPGPRTYKRGRVSEGEKTPLLAGYLLIKIVPSPAAFVGLRQVKGVVDIVGGCEKPWRVSQEDVSRFIALTDLELRAAADLEFSRGDRVLFGFGPFKGIEGVIEKLHATRLHRNDSPAMLHADITACVHGQWHNLKRTPLALLEKL</sequence>
<evidence type="ECO:0000259" key="4">
    <source>
        <dbReference type="SMART" id="SM00738"/>
    </source>
</evidence>
<organism evidence="5 6">
    <name type="scientific">Rhizobium lusitanum</name>
    <dbReference type="NCBI Taxonomy" id="293958"/>
    <lineage>
        <taxon>Bacteria</taxon>
        <taxon>Pseudomonadati</taxon>
        <taxon>Pseudomonadota</taxon>
        <taxon>Alphaproteobacteria</taxon>
        <taxon>Hyphomicrobiales</taxon>
        <taxon>Rhizobiaceae</taxon>
        <taxon>Rhizobium/Agrobacterium group</taxon>
        <taxon>Rhizobium</taxon>
    </lineage>
</organism>
<evidence type="ECO:0000256" key="3">
    <source>
        <dbReference type="ARBA" id="ARBA00023163"/>
    </source>
</evidence>
<dbReference type="OrthoDB" id="8372817at2"/>
<keyword evidence="3" id="KW-0804">Transcription</keyword>
<reference evidence="5 6" key="1">
    <citation type="submission" date="2016-08" db="EMBL/GenBank/DDBJ databases">
        <authorList>
            <person name="Seilhamer J.J."/>
        </authorList>
    </citation>
    <scope>NUCLEOTIDE SEQUENCE [LARGE SCALE GENOMIC DNA]</scope>
    <source>
        <strain evidence="5 6">P1-7</strain>
    </source>
</reference>
<evidence type="ECO:0000313" key="5">
    <source>
        <dbReference type="EMBL" id="SCB41308.1"/>
    </source>
</evidence>
<keyword evidence="1" id="KW-0889">Transcription antitermination</keyword>
<gene>
    <name evidence="5" type="ORF">GA0061101_113151</name>
</gene>
<keyword evidence="2" id="KW-0805">Transcription regulation</keyword>
<dbReference type="PANTHER" id="PTHR30265">
    <property type="entry name" value="RHO-INTERACTING TRANSCRIPTION TERMINATION FACTOR NUSG"/>
    <property type="match status" value="1"/>
</dbReference>
<proteinExistence type="predicted"/>
<evidence type="ECO:0000256" key="1">
    <source>
        <dbReference type="ARBA" id="ARBA00022814"/>
    </source>
</evidence>
<dbReference type="CDD" id="cd08000">
    <property type="entry name" value="NGN"/>
    <property type="match status" value="1"/>
</dbReference>
<evidence type="ECO:0000313" key="6">
    <source>
        <dbReference type="Proteomes" id="UP000199205"/>
    </source>
</evidence>
<dbReference type="AlphaFoldDB" id="A0A1C3WN14"/>
<dbReference type="Gene3D" id="3.30.70.940">
    <property type="entry name" value="NusG, N-terminal domain"/>
    <property type="match status" value="1"/>
</dbReference>
<dbReference type="InterPro" id="IPR006645">
    <property type="entry name" value="NGN-like_dom"/>
</dbReference>
<dbReference type="InterPro" id="IPR043425">
    <property type="entry name" value="NusG-like"/>
</dbReference>
<evidence type="ECO:0000256" key="2">
    <source>
        <dbReference type="ARBA" id="ARBA00023015"/>
    </source>
</evidence>
<dbReference type="PANTHER" id="PTHR30265:SF4">
    <property type="entry name" value="KOW MOTIF FAMILY PROTEIN, EXPRESSED"/>
    <property type="match status" value="1"/>
</dbReference>
<name>A0A1C3WN14_9HYPH</name>
<dbReference type="EMBL" id="FMAF01000013">
    <property type="protein sequence ID" value="SCB41308.1"/>
    <property type="molecule type" value="Genomic_DNA"/>
</dbReference>